<protein>
    <submittedName>
        <fullName evidence="1">Uncharacterized protein</fullName>
    </submittedName>
</protein>
<dbReference type="Proteomes" id="UP001732700">
    <property type="component" value="Chromosome 3A"/>
</dbReference>
<evidence type="ECO:0000313" key="2">
    <source>
        <dbReference type="Proteomes" id="UP001732700"/>
    </source>
</evidence>
<organism evidence="1 2">
    <name type="scientific">Avena sativa</name>
    <name type="common">Oat</name>
    <dbReference type="NCBI Taxonomy" id="4498"/>
    <lineage>
        <taxon>Eukaryota</taxon>
        <taxon>Viridiplantae</taxon>
        <taxon>Streptophyta</taxon>
        <taxon>Embryophyta</taxon>
        <taxon>Tracheophyta</taxon>
        <taxon>Spermatophyta</taxon>
        <taxon>Magnoliopsida</taxon>
        <taxon>Liliopsida</taxon>
        <taxon>Poales</taxon>
        <taxon>Poaceae</taxon>
        <taxon>BOP clade</taxon>
        <taxon>Pooideae</taxon>
        <taxon>Poodae</taxon>
        <taxon>Poeae</taxon>
        <taxon>Poeae Chloroplast Group 1 (Aveneae type)</taxon>
        <taxon>Aveninae</taxon>
        <taxon>Avena</taxon>
    </lineage>
</organism>
<name>A0ACD5VI24_AVESA</name>
<evidence type="ECO:0000313" key="1">
    <source>
        <dbReference type="EnsemblPlants" id="AVESA.00010b.r2.3AG0426180.1.CDS"/>
    </source>
</evidence>
<reference evidence="1" key="1">
    <citation type="submission" date="2021-05" db="EMBL/GenBank/DDBJ databases">
        <authorList>
            <person name="Scholz U."/>
            <person name="Mascher M."/>
            <person name="Fiebig A."/>
        </authorList>
    </citation>
    <scope>NUCLEOTIDE SEQUENCE [LARGE SCALE GENOMIC DNA]</scope>
</reference>
<reference evidence="1" key="2">
    <citation type="submission" date="2025-09" db="UniProtKB">
        <authorList>
            <consortium name="EnsemblPlants"/>
        </authorList>
    </citation>
    <scope>IDENTIFICATION</scope>
</reference>
<sequence length="1561" mass="170391">MIGGADENEPEDQPSSTTTTPPSSPSPPPPPPPIASPSSPLVQQTAGVGLGRRLLGSIRSLLPASPPAAAPAPKLGLGLLLHLRPDHPRLHPTPTPPASASPSASEDDPLEEDAAAARPHATAGRGDGGLDAAAGLHLPAHTGGDVALEGDQDAGLVDVQQGAAPAANELRAGDESRPTGVASPSVFEEDESRATGVSSVSEDDEPEEGGPLDAAEWLRAAERDAEAGLCLPPVNIRRGLSEDGAATATVQPNIMVKQCSAKQALHHLQYLSPAAETGGELALEEDQEGGLALVDEHGHEGTIDTQAAAPTKGGDHFCASDESGASKVDDLVGEKDKVVEQQGAADWQGSLFKDVDAAGDDQEQVLQQCTGDQLRVARDDQEVGKQDAIHPRDEITCDIAAAEDQEKVGSAENVDVMEGQELVEQDGIHPRYATTYYIAVEEQEKVEGHSTNQCGSTGNNGDAVEDQEVLLPDVIDRKDEGTDGTAVDDQDKAVQQCDIYELGTTENDDDDAEGDQEAVEQGVCDKGGMDDDSAVKDHEVAGQSVIDRMHNTIDAIAVKDQDKGVGATYDLGTVVMDDQEVVEQDTTDPVDYIAVEEEEKLERHATHGLGSTESVDDSVEGQEVVEQCVIDRTVENDDVMDDQEVVEQDTTHPMDDIAVEEEAKLERQATHGLGSAENVDDAVEDQEVMEQCVIDRTFENDDVMDDQEVVEQDTTHPMDDIAVEEEAKLERHATHGLGSAENVDDAVEDQEVVEQCVIDRTVGNDDVIDDQKVVEQDTTHPMDDISVEEEEKLEQHATHGLGSTQNVDDAVEDQELVEQCVIDRTVKNDDVMDDHEVVEQDTTHPIDDIAVEEEAKLECHATHGLGSAENVDDAVEDQEVAEQCVIDKKDESTDGTAVDDQEKAVEQCASYGWGTTENDDAKDYQEVVSATDGTAVDDKEKAVEQCSSYGWGTTENDDAKDYQVVSATDGTAVDDQEKAVEQCAAYGWGTTENDDAKDYQEVVSATANGRDGGIWKKEKVKLPYPYPQRPGKLNCPFYMSTGSCSYGFSCNFHHPPLKAKPGGSWCSSEQGNQGVAEILELNRIGLPIRKGSRNCTYYMRNGACRYGKHCHFNHPEHVIDAQFYAPTGWEDSALQLEKSLDHHTTVDDTSHLKKSSDDATLDDTSYSKKFSDHATLNDISHLKKSSDDATLDDTSYSKKFFDHATLNDTSSSTGVLPPNILRMLLPPQKVPATTEAKMVPVKKGSNWSSTSDDSDGCCSADSSDGPLCKQEHVDSSDGSLCKQEHVDYPERPGRPECPFYMRFGDCKFASRCKYHHSIDKYPTRSHQEISSLGVKKTEYPERPGEPECPFYMKDQFCKFGAQCRFNHPKNSNSTLQIPMNEKKSVAANEHHQPTRITLQDHMHQQQQYPERPGQPNCRYYLQFGQCKFLSACIFHHPRDVLPSGPVHSDQIGPEIHDMPECPFYMKSGKCQFGSACEFRHPKDICSTTEGAFGDRTGSAYDNFTRPENVMQQPEQTQYPERPGEPECFQYMKHGSCRLQMNCRYHHPADQLSRKQYDSTYH</sequence>
<keyword evidence="2" id="KW-1185">Reference proteome</keyword>
<proteinExistence type="predicted"/>
<dbReference type="EnsemblPlants" id="AVESA.00010b.r2.3AG0426180.1">
    <property type="protein sequence ID" value="AVESA.00010b.r2.3AG0426180.1.CDS"/>
    <property type="gene ID" value="AVESA.00010b.r2.3AG0426180"/>
</dbReference>
<accession>A0ACD5VI24</accession>